<proteinExistence type="predicted"/>
<name>A0AA91PZG2_CLALS</name>
<dbReference type="Gene3D" id="2.30.29.30">
    <property type="entry name" value="Pleckstrin-homology domain (PH domain)/Phosphotyrosine-binding domain (PTB)"/>
    <property type="match status" value="1"/>
</dbReference>
<dbReference type="PANTHER" id="PTHR28076">
    <property type="entry name" value="SPORULATION-SPECIFIC PROTEIN 71"/>
    <property type="match status" value="1"/>
</dbReference>
<sequence>MDPVPEKDEPISIPRDSFTAFRLMYAPADEVSKLSQCVFLGPVPDLWWGGEQMGLFASLSHWCKSSVKRNFNSTTQLVNAALRLYEQSSPEHVSQPLSEDSQFQTLYNNVADSKLSSVYRNVLEDSDFEDDSTSSKNLNLYQMETPVSCCDERERITPTTSTSKQPPVPNIAVNSTLLPSKSQSPSLRSGDSSLFNTVPALTHSTSSIGHNPKVRFESASNKPSPHDSYISFTLPTPRKQEEIDDAEYARVEHDFIRKINQIHYLASKSKKKASRSRQLVKKKVTVNFLKNYKAGDILRIDKMLVTINNEGIAEQPGTNSNDVTTKDRMREYDVLLRKGSKSEYPLVVQLYDVSRRGDFSGRPDHSLNIQRETTVHLYSSVEKSFRIIDPRKGGRIVYIMIPRYSSACFMWISLVQSILGDIFVPIITVKVGGTDISTSFTIPKDIIIGKSVVDKMLNLYPLQKGYRVQYDELLDFLLTNIRERFNQLRQKHTEIAEWMSRGEDPWFCFKFFDRLEWVPNDSRTFLVQNHIQRINAQLEIRQKTRTAMSITTPEGKTVVRPHAIEGFLSRITNTSGEKISNLRAFFKIQYFHTAKNVLFFGKLFSAVPPSPKNALMDTELTRENMPRMPEVFLRNPFEVDEDGHIHWLASEKFDEYDREAAEEFSRRVQQVLKADAAVDLCSVREVSPIRPEEISNQILFLQSFLWHASTTLIKDENLMDCGFQILLLNGSSLKLLAPSRFIRDQWVARLGKLVEYWRGRRTCTLLSQLEVRRSNMEKFGIQEHVDSNATSELQGFFSQSSLANDALFTIGTLSMPTSLVHSGYVYHKFRKHSDFSQRFLVLSPGYLLIFNLFKRSKVTGVWKRTPCYEHYMTLPLSSCYVYGGELTLQDLVDKNDIHGPGQDQLARFYPDGWKSSEEDTERCFTIWYGKKRKLRYATGKDALGNKGKKNPRFLTMVRKSGMTGKKMVFMCRSRQERELWVHSIATEIDRFSAK</sequence>
<evidence type="ECO:0000313" key="4">
    <source>
        <dbReference type="Proteomes" id="UP000195602"/>
    </source>
</evidence>
<protein>
    <submittedName>
        <fullName evidence="3">Sporulation-specific protein</fullName>
    </submittedName>
</protein>
<gene>
    <name evidence="3" type="ORF">A9F13_09g01661</name>
</gene>
<dbReference type="Proteomes" id="UP000195602">
    <property type="component" value="Unassembled WGS sequence"/>
</dbReference>
<dbReference type="Pfam" id="PF15404">
    <property type="entry name" value="PH_4"/>
    <property type="match status" value="1"/>
</dbReference>
<reference evidence="3 4" key="1">
    <citation type="submission" date="2017-04" db="EMBL/GenBank/DDBJ databases">
        <title>Draft genome of the yeast Clavispora lusitaniae type strain CBS 6936.</title>
        <authorList>
            <person name="Durrens P."/>
            <person name="Klopp C."/>
            <person name="Biteau N."/>
            <person name="Fitton-Ouhabi V."/>
            <person name="Dementhon K."/>
            <person name="Accoceberry I."/>
            <person name="Sherman D.J."/>
            <person name="Noel T."/>
        </authorList>
    </citation>
    <scope>NUCLEOTIDE SEQUENCE [LARGE SCALE GENOMIC DNA]</scope>
    <source>
        <strain evidence="3 4">CBS 6936</strain>
    </source>
</reference>
<evidence type="ECO:0000259" key="2">
    <source>
        <dbReference type="PROSITE" id="PS50003"/>
    </source>
</evidence>
<dbReference type="EMBL" id="LYUB02000009">
    <property type="protein sequence ID" value="OVF08231.1"/>
    <property type="molecule type" value="Genomic_DNA"/>
</dbReference>
<dbReference type="InterPro" id="IPR040345">
    <property type="entry name" value="Mug56/Spo71"/>
</dbReference>
<feature type="domain" description="PH" evidence="2">
    <location>
        <begin position="818"/>
        <end position="989"/>
    </location>
</feature>
<evidence type="ECO:0000313" key="3">
    <source>
        <dbReference type="EMBL" id="OVF08231.1"/>
    </source>
</evidence>
<evidence type="ECO:0000256" key="1">
    <source>
        <dbReference type="SAM" id="MobiDB-lite"/>
    </source>
</evidence>
<dbReference type="AlphaFoldDB" id="A0AA91PZG2"/>
<dbReference type="InterPro" id="IPR057379">
    <property type="entry name" value="PH_SPO71"/>
</dbReference>
<dbReference type="InterPro" id="IPR011993">
    <property type="entry name" value="PH-like_dom_sf"/>
</dbReference>
<accession>A0AA91PZG2</accession>
<dbReference type="PANTHER" id="PTHR28076:SF1">
    <property type="entry name" value="PROSPORE MEMBRANE ADAPTER PROTEIN SPO71"/>
    <property type="match status" value="1"/>
</dbReference>
<comment type="caution">
    <text evidence="3">The sequence shown here is derived from an EMBL/GenBank/DDBJ whole genome shotgun (WGS) entry which is preliminary data.</text>
</comment>
<dbReference type="Pfam" id="PF23207">
    <property type="entry name" value="PH_SPO71"/>
    <property type="match status" value="1"/>
</dbReference>
<dbReference type="InterPro" id="IPR029217">
    <property type="entry name" value="Spo7_2_N"/>
</dbReference>
<dbReference type="SMART" id="SM00233">
    <property type="entry name" value="PH"/>
    <property type="match status" value="1"/>
</dbReference>
<feature type="compositionally biased region" description="Polar residues" evidence="1">
    <location>
        <begin position="172"/>
        <end position="196"/>
    </location>
</feature>
<dbReference type="InterPro" id="IPR001849">
    <property type="entry name" value="PH_domain"/>
</dbReference>
<dbReference type="KEGG" id="clus:A9F13_09g01661"/>
<dbReference type="InterPro" id="IPR039486">
    <property type="entry name" value="Mug56/Spo71_PH"/>
</dbReference>
<dbReference type="GO" id="GO:1902657">
    <property type="term" value="P:protein localization to prospore membrane"/>
    <property type="evidence" value="ECO:0007669"/>
    <property type="project" value="InterPro"/>
</dbReference>
<dbReference type="GO" id="GO:0005628">
    <property type="term" value="C:prospore membrane"/>
    <property type="evidence" value="ECO:0007669"/>
    <property type="project" value="TreeGrafter"/>
</dbReference>
<feature type="region of interest" description="Disordered" evidence="1">
    <location>
        <begin position="156"/>
        <end position="232"/>
    </location>
</feature>
<organism evidence="3 4">
    <name type="scientific">Clavispora lusitaniae</name>
    <name type="common">Candida lusitaniae</name>
    <dbReference type="NCBI Taxonomy" id="36911"/>
    <lineage>
        <taxon>Eukaryota</taxon>
        <taxon>Fungi</taxon>
        <taxon>Dikarya</taxon>
        <taxon>Ascomycota</taxon>
        <taxon>Saccharomycotina</taxon>
        <taxon>Pichiomycetes</taxon>
        <taxon>Metschnikowiaceae</taxon>
        <taxon>Clavispora</taxon>
    </lineage>
</organism>
<dbReference type="SMART" id="SM01316">
    <property type="entry name" value="Spo7_2_N"/>
    <property type="match status" value="1"/>
</dbReference>
<dbReference type="Pfam" id="PF15407">
    <property type="entry name" value="Spo7_2_N"/>
    <property type="match status" value="1"/>
</dbReference>
<dbReference type="SUPFAM" id="SSF50729">
    <property type="entry name" value="PH domain-like"/>
    <property type="match status" value="1"/>
</dbReference>
<dbReference type="PROSITE" id="PS50003">
    <property type="entry name" value="PH_DOMAIN"/>
    <property type="match status" value="1"/>
</dbReference>